<reference evidence="2" key="1">
    <citation type="journal article" date="2019" name="bioRxiv">
        <title>The Genome of the Zebra Mussel, Dreissena polymorpha: A Resource for Invasive Species Research.</title>
        <authorList>
            <person name="McCartney M.A."/>
            <person name="Auch B."/>
            <person name="Kono T."/>
            <person name="Mallez S."/>
            <person name="Zhang Y."/>
            <person name="Obille A."/>
            <person name="Becker A."/>
            <person name="Abrahante J.E."/>
            <person name="Garbe J."/>
            <person name="Badalamenti J.P."/>
            <person name="Herman A."/>
            <person name="Mangelson H."/>
            <person name="Liachko I."/>
            <person name="Sullivan S."/>
            <person name="Sone E.D."/>
            <person name="Koren S."/>
            <person name="Silverstein K.A.T."/>
            <person name="Beckman K.B."/>
            <person name="Gohl D.M."/>
        </authorList>
    </citation>
    <scope>NUCLEOTIDE SEQUENCE</scope>
    <source>
        <strain evidence="2">Duluth1</strain>
        <tissue evidence="2">Whole animal</tissue>
    </source>
</reference>
<protein>
    <submittedName>
        <fullName evidence="2">Uncharacterized protein</fullName>
    </submittedName>
</protein>
<reference evidence="2" key="2">
    <citation type="submission" date="2020-11" db="EMBL/GenBank/DDBJ databases">
        <authorList>
            <person name="McCartney M.A."/>
            <person name="Auch B."/>
            <person name="Kono T."/>
            <person name="Mallez S."/>
            <person name="Becker A."/>
            <person name="Gohl D.M."/>
            <person name="Silverstein K.A.T."/>
            <person name="Koren S."/>
            <person name="Bechman K.B."/>
            <person name="Herman A."/>
            <person name="Abrahante J.E."/>
            <person name="Garbe J."/>
        </authorList>
    </citation>
    <scope>NUCLEOTIDE SEQUENCE</scope>
    <source>
        <strain evidence="2">Duluth1</strain>
        <tissue evidence="2">Whole animal</tissue>
    </source>
</reference>
<evidence type="ECO:0000313" key="2">
    <source>
        <dbReference type="EMBL" id="KAH3778134.1"/>
    </source>
</evidence>
<evidence type="ECO:0000313" key="3">
    <source>
        <dbReference type="Proteomes" id="UP000828390"/>
    </source>
</evidence>
<proteinExistence type="predicted"/>
<dbReference type="Proteomes" id="UP000828390">
    <property type="component" value="Unassembled WGS sequence"/>
</dbReference>
<name>A0A9D4ECL6_DREPO</name>
<dbReference type="AlphaFoldDB" id="A0A9D4ECL6"/>
<keyword evidence="3" id="KW-1185">Reference proteome</keyword>
<gene>
    <name evidence="2" type="ORF">DPMN_179587</name>
</gene>
<feature type="coiled-coil region" evidence="1">
    <location>
        <begin position="8"/>
        <end position="60"/>
    </location>
</feature>
<dbReference type="EMBL" id="JAIWYP010000009">
    <property type="protein sequence ID" value="KAH3778134.1"/>
    <property type="molecule type" value="Genomic_DNA"/>
</dbReference>
<comment type="caution">
    <text evidence="2">The sequence shown here is derived from an EMBL/GenBank/DDBJ whole genome shotgun (WGS) entry which is preliminary data.</text>
</comment>
<evidence type="ECO:0000256" key="1">
    <source>
        <dbReference type="SAM" id="Coils"/>
    </source>
</evidence>
<accession>A0A9D4ECL6</accession>
<keyword evidence="1" id="KW-0175">Coiled coil</keyword>
<sequence>MQVIAADLDQAQQVADFLQRTLDDREHQLHSEVQQSDMNNQMIKDELAKLYDILEAQREEIGRLNTMLDTISGQGGIDETVDMAILVDEKVDKAKLVHEMVDIALLVDET</sequence>
<organism evidence="2 3">
    <name type="scientific">Dreissena polymorpha</name>
    <name type="common">Zebra mussel</name>
    <name type="synonym">Mytilus polymorpha</name>
    <dbReference type="NCBI Taxonomy" id="45954"/>
    <lineage>
        <taxon>Eukaryota</taxon>
        <taxon>Metazoa</taxon>
        <taxon>Spiralia</taxon>
        <taxon>Lophotrochozoa</taxon>
        <taxon>Mollusca</taxon>
        <taxon>Bivalvia</taxon>
        <taxon>Autobranchia</taxon>
        <taxon>Heteroconchia</taxon>
        <taxon>Euheterodonta</taxon>
        <taxon>Imparidentia</taxon>
        <taxon>Neoheterodontei</taxon>
        <taxon>Myida</taxon>
        <taxon>Dreissenoidea</taxon>
        <taxon>Dreissenidae</taxon>
        <taxon>Dreissena</taxon>
    </lineage>
</organism>